<evidence type="ECO:0000256" key="8">
    <source>
        <dbReference type="ARBA" id="ARBA00023136"/>
    </source>
</evidence>
<proteinExistence type="inferred from homology"/>
<evidence type="ECO:0000256" key="6">
    <source>
        <dbReference type="ARBA" id="ARBA00022692"/>
    </source>
</evidence>
<evidence type="ECO:0000256" key="5">
    <source>
        <dbReference type="ARBA" id="ARBA00022519"/>
    </source>
</evidence>
<name>A0A2R8ANQ0_9RHOB</name>
<dbReference type="InterPro" id="IPR058982">
    <property type="entry name" value="Beta-barrel_AprE"/>
</dbReference>
<evidence type="ECO:0000256" key="3">
    <source>
        <dbReference type="ARBA" id="ARBA00022448"/>
    </source>
</evidence>
<evidence type="ECO:0000313" key="14">
    <source>
        <dbReference type="Proteomes" id="UP000244904"/>
    </source>
</evidence>
<dbReference type="GO" id="GO:0005886">
    <property type="term" value="C:plasma membrane"/>
    <property type="evidence" value="ECO:0007669"/>
    <property type="project" value="UniProtKB-SubCell"/>
</dbReference>
<evidence type="ECO:0000259" key="11">
    <source>
        <dbReference type="Pfam" id="PF25994"/>
    </source>
</evidence>
<dbReference type="OrthoDB" id="9810980at2"/>
<keyword evidence="7 9" id="KW-1133">Transmembrane helix</keyword>
<dbReference type="Gene3D" id="2.40.30.170">
    <property type="match status" value="1"/>
</dbReference>
<accession>A0A2R8ANQ0</accession>
<evidence type="ECO:0000256" key="7">
    <source>
        <dbReference type="ARBA" id="ARBA00022989"/>
    </source>
</evidence>
<feature type="transmembrane region" description="Helical" evidence="9">
    <location>
        <begin position="12"/>
        <end position="34"/>
    </location>
</feature>
<dbReference type="Pfam" id="PF26002">
    <property type="entry name" value="Beta-barrel_AprE"/>
    <property type="match status" value="1"/>
</dbReference>
<protein>
    <recommendedName>
        <fullName evidence="9">Membrane fusion protein (MFP) family protein</fullName>
    </recommendedName>
</protein>
<comment type="similarity">
    <text evidence="2 9">Belongs to the membrane fusion protein (MFP) (TC 8.A.1) family.</text>
</comment>
<dbReference type="InterPro" id="IPR011053">
    <property type="entry name" value="Single_hybrid_motif"/>
</dbReference>
<comment type="subcellular location">
    <subcellularLocation>
        <location evidence="1 9">Cell inner membrane</location>
        <topology evidence="1 9">Single-pass membrane protein</topology>
    </subcellularLocation>
</comment>
<organism evidence="13 14">
    <name type="scientific">Pseudoprimorskyibacter insulae</name>
    <dbReference type="NCBI Taxonomy" id="1695997"/>
    <lineage>
        <taxon>Bacteria</taxon>
        <taxon>Pseudomonadati</taxon>
        <taxon>Pseudomonadota</taxon>
        <taxon>Alphaproteobacteria</taxon>
        <taxon>Rhodobacterales</taxon>
        <taxon>Paracoccaceae</taxon>
        <taxon>Pseudoprimorskyibacter</taxon>
    </lineage>
</organism>
<evidence type="ECO:0000259" key="12">
    <source>
        <dbReference type="Pfam" id="PF26002"/>
    </source>
</evidence>
<sequence>MSDPANKEFPLRGFMTLGLICLGILVGGFGYWAATTEISGAIIAPGQIEVDQNRQVVQHPDGGVVAEILVDEGDVVAEGDALIRLDPTLLNSDLKIVEGQFFELAARRARLWAERDGLDTVTFDQEVLDAAAKDEDVAELVEGQRNLFSARRDSIAQEVDQLTKRSAQIDDQVDGIDAQQVALTRQLELIEQELKDQQSLLQRGLAQASRVLSLQREEARLAGQVGQLTAQKAQAQERITEINIEVIKLETRRREEAISTLRDLQTRERELAEQRSALLERLSRMEIQAPVSGVVYGLQVYAKRSVIRPAEPVLYLIPQDRPLVIASQVEVIHIDKLFVDQDVTLRFSALDQRETPELFGHVVKVSPDAFTDEATRHSYYRTEIVLNEGEIDRLPAGTTLIPGMPVEAFIRTDDRTPLAYLMKPFMDYFTKAFRES</sequence>
<dbReference type="AlphaFoldDB" id="A0A2R8ANQ0"/>
<evidence type="ECO:0000256" key="2">
    <source>
        <dbReference type="ARBA" id="ARBA00009477"/>
    </source>
</evidence>
<keyword evidence="3 9" id="KW-0813">Transport</keyword>
<keyword evidence="6 9" id="KW-0812">Transmembrane</keyword>
<feature type="domain" description="AprE-like long alpha-helical hairpin" evidence="11">
    <location>
        <begin position="92"/>
        <end position="278"/>
    </location>
</feature>
<gene>
    <name evidence="13" type="primary">prsE</name>
    <name evidence="13" type="ORF">PRI8871_00100</name>
</gene>
<evidence type="ECO:0000256" key="10">
    <source>
        <dbReference type="SAM" id="Coils"/>
    </source>
</evidence>
<evidence type="ECO:0000256" key="9">
    <source>
        <dbReference type="RuleBase" id="RU365093"/>
    </source>
</evidence>
<dbReference type="InterPro" id="IPR010129">
    <property type="entry name" value="T1SS_HlyD"/>
</dbReference>
<dbReference type="SUPFAM" id="SSF51230">
    <property type="entry name" value="Single hybrid motif"/>
    <property type="match status" value="1"/>
</dbReference>
<evidence type="ECO:0000256" key="4">
    <source>
        <dbReference type="ARBA" id="ARBA00022475"/>
    </source>
</evidence>
<keyword evidence="10" id="KW-0175">Coiled coil</keyword>
<dbReference type="EMBL" id="OMOJ01000001">
    <property type="protein sequence ID" value="SPF77517.1"/>
    <property type="molecule type" value="Genomic_DNA"/>
</dbReference>
<evidence type="ECO:0000313" key="13">
    <source>
        <dbReference type="EMBL" id="SPF77517.1"/>
    </source>
</evidence>
<keyword evidence="8 9" id="KW-0472">Membrane</keyword>
<dbReference type="NCBIfam" id="TIGR01843">
    <property type="entry name" value="type_I_hlyD"/>
    <property type="match status" value="1"/>
</dbReference>
<keyword evidence="5 9" id="KW-0997">Cell inner membrane</keyword>
<keyword evidence="14" id="KW-1185">Reference proteome</keyword>
<evidence type="ECO:0000256" key="1">
    <source>
        <dbReference type="ARBA" id="ARBA00004377"/>
    </source>
</evidence>
<feature type="domain" description="AprE-like beta-barrel" evidence="12">
    <location>
        <begin position="323"/>
        <end position="412"/>
    </location>
</feature>
<dbReference type="PANTHER" id="PTHR30386:SF17">
    <property type="entry name" value="ALKALINE PROTEASE SECRETION PROTEIN APRE"/>
    <property type="match status" value="1"/>
</dbReference>
<feature type="coiled-coil region" evidence="10">
    <location>
        <begin position="180"/>
        <end position="288"/>
    </location>
</feature>
<keyword evidence="4 9" id="KW-1003">Cell membrane</keyword>
<dbReference type="InterPro" id="IPR050739">
    <property type="entry name" value="MFP"/>
</dbReference>
<dbReference type="Proteomes" id="UP000244904">
    <property type="component" value="Unassembled WGS sequence"/>
</dbReference>
<reference evidence="14" key="1">
    <citation type="submission" date="2018-03" db="EMBL/GenBank/DDBJ databases">
        <authorList>
            <person name="Rodrigo-Torres L."/>
            <person name="Arahal R. D."/>
            <person name="Lucena T."/>
        </authorList>
    </citation>
    <scope>NUCLEOTIDE SEQUENCE [LARGE SCALE GENOMIC DNA]</scope>
    <source>
        <strain evidence="14">CECT 8871</strain>
    </source>
</reference>
<dbReference type="RefSeq" id="WP_108884227.1">
    <property type="nucleotide sequence ID" value="NZ_OMOJ01000001.1"/>
</dbReference>
<dbReference type="PANTHER" id="PTHR30386">
    <property type="entry name" value="MEMBRANE FUSION SUBUNIT OF EMRAB-TOLC MULTIDRUG EFFLUX PUMP"/>
    <property type="match status" value="1"/>
</dbReference>
<dbReference type="GO" id="GO:0015031">
    <property type="term" value="P:protein transport"/>
    <property type="evidence" value="ECO:0007669"/>
    <property type="project" value="InterPro"/>
</dbReference>
<dbReference type="PRINTS" id="PR01490">
    <property type="entry name" value="RTXTOXIND"/>
</dbReference>
<dbReference type="InterPro" id="IPR058781">
    <property type="entry name" value="HH_AprE-like"/>
</dbReference>
<dbReference type="Gene3D" id="2.40.50.100">
    <property type="match status" value="1"/>
</dbReference>
<dbReference type="Pfam" id="PF25994">
    <property type="entry name" value="HH_AprE"/>
    <property type="match status" value="1"/>
</dbReference>